<reference evidence="2 3" key="1">
    <citation type="submission" date="2019-07" db="EMBL/GenBank/DDBJ databases">
        <title>Whole genome shotgun sequence of Staphylococcus kloosii NBRC 109624.</title>
        <authorList>
            <person name="Hosoyama A."/>
            <person name="Uohara A."/>
            <person name="Ohji S."/>
            <person name="Ichikawa N."/>
        </authorList>
    </citation>
    <scope>NUCLEOTIDE SEQUENCE [LARGE SCALE GENOMIC DNA]</scope>
    <source>
        <strain evidence="2 3">NBRC 109624</strain>
    </source>
</reference>
<comment type="caution">
    <text evidence="2">The sequence shown here is derived from an EMBL/GenBank/DDBJ whole genome shotgun (WGS) entry which is preliminary data.</text>
</comment>
<feature type="transmembrane region" description="Helical" evidence="1">
    <location>
        <begin position="168"/>
        <end position="189"/>
    </location>
</feature>
<feature type="transmembrane region" description="Helical" evidence="1">
    <location>
        <begin position="61"/>
        <end position="82"/>
    </location>
</feature>
<evidence type="ECO:0000313" key="3">
    <source>
        <dbReference type="Proteomes" id="UP000321040"/>
    </source>
</evidence>
<keyword evidence="3" id="KW-1185">Reference proteome</keyword>
<name>A0ABQ0XNG8_9STAP</name>
<dbReference type="Proteomes" id="UP000321040">
    <property type="component" value="Unassembled WGS sequence"/>
</dbReference>
<keyword evidence="1" id="KW-0472">Membrane</keyword>
<dbReference type="GeneID" id="69903807"/>
<sequence length="202" mass="23300">MLYIINNNYLKRALKIFIITTALLLITIFLAYMFHPTEESIKSLGNKTSKIVSEKQGLAKIWGFIQINGFHVPLQMFLLALIPIPFLYTLNLIATIIIPGIMFGFFINFDTHKGLTSFIAYIPHYTLEVMSYCIIVSGLYMLNKAIIEKLRNLFKKEKKNNYSFKDSILNLLKMYLFISLPLVVLAAFAETYIANFLFDLMN</sequence>
<organism evidence="2 3">
    <name type="scientific">Staphylococcus kloosii</name>
    <dbReference type="NCBI Taxonomy" id="29384"/>
    <lineage>
        <taxon>Bacteria</taxon>
        <taxon>Bacillati</taxon>
        <taxon>Bacillota</taxon>
        <taxon>Bacilli</taxon>
        <taxon>Bacillales</taxon>
        <taxon>Staphylococcaceae</taxon>
        <taxon>Staphylococcus</taxon>
    </lineage>
</organism>
<proteinExistence type="predicted"/>
<feature type="transmembrane region" description="Helical" evidence="1">
    <location>
        <begin position="89"/>
        <end position="109"/>
    </location>
</feature>
<keyword evidence="1" id="KW-1133">Transmembrane helix</keyword>
<gene>
    <name evidence="2" type="ORF">SKL01_21460</name>
</gene>
<evidence type="ECO:0000313" key="2">
    <source>
        <dbReference type="EMBL" id="GEP82968.1"/>
    </source>
</evidence>
<dbReference type="RefSeq" id="WP_103294835.1">
    <property type="nucleotide sequence ID" value="NZ_BKAQ01000019.1"/>
</dbReference>
<dbReference type="Pfam" id="PF01944">
    <property type="entry name" value="SpoIIM"/>
    <property type="match status" value="1"/>
</dbReference>
<evidence type="ECO:0008006" key="4">
    <source>
        <dbReference type="Google" id="ProtNLM"/>
    </source>
</evidence>
<feature type="transmembrane region" description="Helical" evidence="1">
    <location>
        <begin position="129"/>
        <end position="147"/>
    </location>
</feature>
<dbReference type="EMBL" id="BKAQ01000019">
    <property type="protein sequence ID" value="GEP82968.1"/>
    <property type="molecule type" value="Genomic_DNA"/>
</dbReference>
<evidence type="ECO:0000256" key="1">
    <source>
        <dbReference type="SAM" id="Phobius"/>
    </source>
</evidence>
<keyword evidence="1" id="KW-0812">Transmembrane</keyword>
<protein>
    <recommendedName>
        <fullName evidence="4">Stage II sporulation protein M</fullName>
    </recommendedName>
</protein>
<accession>A0ABQ0XNG8</accession>
<feature type="transmembrane region" description="Helical" evidence="1">
    <location>
        <begin position="12"/>
        <end position="34"/>
    </location>
</feature>
<dbReference type="InterPro" id="IPR002798">
    <property type="entry name" value="SpoIIM-like"/>
</dbReference>